<dbReference type="Gene3D" id="3.90.1150.10">
    <property type="entry name" value="Aspartate Aminotransferase, domain 1"/>
    <property type="match status" value="1"/>
</dbReference>
<dbReference type="InterPro" id="IPR015424">
    <property type="entry name" value="PyrdxlP-dep_Trfase"/>
</dbReference>
<dbReference type="GO" id="GO:0030170">
    <property type="term" value="F:pyridoxal phosphate binding"/>
    <property type="evidence" value="ECO:0007669"/>
    <property type="project" value="TreeGrafter"/>
</dbReference>
<dbReference type="GO" id="GO:0000271">
    <property type="term" value="P:polysaccharide biosynthetic process"/>
    <property type="evidence" value="ECO:0007669"/>
    <property type="project" value="TreeGrafter"/>
</dbReference>
<dbReference type="InterPro" id="IPR015421">
    <property type="entry name" value="PyrdxlP-dep_Trfase_major"/>
</dbReference>
<evidence type="ECO:0000256" key="4">
    <source>
        <dbReference type="RuleBase" id="RU004508"/>
    </source>
</evidence>
<proteinExistence type="inferred from homology"/>
<dbReference type="Pfam" id="PF01041">
    <property type="entry name" value="DegT_DnrJ_EryC1"/>
    <property type="match status" value="1"/>
</dbReference>
<dbReference type="EMBL" id="CP050549">
    <property type="protein sequence ID" value="QND41696.1"/>
    <property type="molecule type" value="Genomic_DNA"/>
</dbReference>
<dbReference type="PANTHER" id="PTHR30244">
    <property type="entry name" value="TRANSAMINASE"/>
    <property type="match status" value="1"/>
</dbReference>
<feature type="modified residue" description="N6-(pyridoxal phosphate)lysine" evidence="3">
    <location>
        <position position="180"/>
    </location>
</feature>
<keyword evidence="3 4" id="KW-0663">Pyridoxal phosphate</keyword>
<gene>
    <name evidence="5" type="ORF">HB770_02270</name>
</gene>
<dbReference type="PANTHER" id="PTHR30244:SF34">
    <property type="entry name" value="DTDP-4-AMINO-4,6-DIDEOXYGALACTOSE TRANSAMINASE"/>
    <property type="match status" value="1"/>
</dbReference>
<dbReference type="GO" id="GO:0008483">
    <property type="term" value="F:transaminase activity"/>
    <property type="evidence" value="ECO:0007669"/>
    <property type="project" value="TreeGrafter"/>
</dbReference>
<accession>A0A7G6RHG4</accession>
<dbReference type="InterPro" id="IPR015422">
    <property type="entry name" value="PyrdxlP-dep_Trfase_small"/>
</dbReference>
<evidence type="ECO:0000313" key="5">
    <source>
        <dbReference type="EMBL" id="QND41696.1"/>
    </source>
</evidence>
<dbReference type="PIRSF" id="PIRSF000390">
    <property type="entry name" value="PLP_StrS"/>
    <property type="match status" value="1"/>
</dbReference>
<evidence type="ECO:0000313" key="6">
    <source>
        <dbReference type="Proteomes" id="UP000515518"/>
    </source>
</evidence>
<name>A0A7G6RHG4_RHILV</name>
<evidence type="ECO:0000256" key="1">
    <source>
        <dbReference type="ARBA" id="ARBA00037999"/>
    </source>
</evidence>
<feature type="active site" description="Proton acceptor" evidence="2">
    <location>
        <position position="180"/>
    </location>
</feature>
<evidence type="ECO:0000256" key="3">
    <source>
        <dbReference type="PIRSR" id="PIRSR000390-2"/>
    </source>
</evidence>
<dbReference type="SUPFAM" id="SSF53383">
    <property type="entry name" value="PLP-dependent transferases"/>
    <property type="match status" value="1"/>
</dbReference>
<organism evidence="5 6">
    <name type="scientific">Rhizobium leguminosarum bv. viciae</name>
    <dbReference type="NCBI Taxonomy" id="387"/>
    <lineage>
        <taxon>Bacteria</taxon>
        <taxon>Pseudomonadati</taxon>
        <taxon>Pseudomonadota</taxon>
        <taxon>Alphaproteobacteria</taxon>
        <taxon>Hyphomicrobiales</taxon>
        <taxon>Rhizobiaceae</taxon>
        <taxon>Rhizobium/Agrobacterium group</taxon>
        <taxon>Rhizobium</taxon>
    </lineage>
</organism>
<evidence type="ECO:0008006" key="7">
    <source>
        <dbReference type="Google" id="ProtNLM"/>
    </source>
</evidence>
<dbReference type="AlphaFoldDB" id="A0A7G6RHG4"/>
<reference evidence="6" key="1">
    <citation type="journal article" date="2020" name="Mol. Plant Microbe">
        <title>Rhizobial microsymbionts of the narrowly endemic Oxytropis species growing in Kamchatka are characterized by significant genetic diversity and possess a set of genes that are associated with T3SS and T6SS secretion systems and can affect the development of symbiosis.</title>
        <authorList>
            <person name="Safronova V."/>
            <person name="Guro P."/>
            <person name="Sazanova A."/>
            <person name="Kuznetsova I."/>
            <person name="Belimov A."/>
            <person name="Yakubov V."/>
            <person name="Chirak E."/>
            <person name="Afonin A."/>
            <person name="Gogolev Y."/>
            <person name="Andronov E."/>
            <person name="Tikhonovich I."/>
        </authorList>
    </citation>
    <scope>NUCLEOTIDE SEQUENCE [LARGE SCALE GENOMIC DNA]</scope>
    <source>
        <strain evidence="6">RCAM0610</strain>
    </source>
</reference>
<dbReference type="Proteomes" id="UP000515518">
    <property type="component" value="Chromosome"/>
</dbReference>
<dbReference type="InterPro" id="IPR000653">
    <property type="entry name" value="DegT/StrS_aminotransferase"/>
</dbReference>
<evidence type="ECO:0000256" key="2">
    <source>
        <dbReference type="PIRSR" id="PIRSR000390-1"/>
    </source>
</evidence>
<comment type="similarity">
    <text evidence="1 4">Belongs to the DegT/DnrJ/EryC1 family.</text>
</comment>
<protein>
    <recommendedName>
        <fullName evidence="7">DegT/DnrJ/EryC1/StrS family aminotransferase</fullName>
    </recommendedName>
</protein>
<dbReference type="Gene3D" id="3.40.640.10">
    <property type="entry name" value="Type I PLP-dependent aspartate aminotransferase-like (Major domain)"/>
    <property type="match status" value="1"/>
</dbReference>
<sequence>MRPSRFGLEEIAALTAALQRNELWYWHDDSIVEESAKKAAAKFGAPFAVATSSGTASLHVAVAAARMPAGSEVVVTPVTDIGTINAILYQNLVPVFADVDPDTACPTLEHIKAACTERTRGVVVVHLTGCPVQVDEVALFCRERGLVLIEDCAQGLGATLNGQAIGTFGDFGCYSLNDQKHITCGEGGFVLMGTEERFYLCHNYADKYYDRHKKGDRLKALAPNYRMSELDGAMFGVQLHKLDAIFEKRKRLGDDLTARLTAIPGIIPQRQPATAKAAYFFFQLRIDPGAISISRDEFLKRLEAEGIPARPAYVPVPIYRSPYFLSKSFFPGAW</sequence>